<keyword evidence="2" id="KW-0677">Repeat</keyword>
<dbReference type="InterPro" id="IPR013519">
    <property type="entry name" value="Int_alpha_beta-p"/>
</dbReference>
<dbReference type="Gene3D" id="2.130.10.130">
    <property type="entry name" value="Integrin alpha, N-terminal"/>
    <property type="match status" value="1"/>
</dbReference>
<organism evidence="5 6">
    <name type="scientific">Arcicella aurantiaca</name>
    <dbReference type="NCBI Taxonomy" id="591202"/>
    <lineage>
        <taxon>Bacteria</taxon>
        <taxon>Pseudomonadati</taxon>
        <taxon>Bacteroidota</taxon>
        <taxon>Cytophagia</taxon>
        <taxon>Cytophagales</taxon>
        <taxon>Flectobacillaceae</taxon>
        <taxon>Arcicella</taxon>
    </lineage>
</organism>
<reference evidence="5 6" key="1">
    <citation type="submission" date="2018-05" db="EMBL/GenBank/DDBJ databases">
        <title>Genomic Encyclopedia of Archaeal and Bacterial Type Strains, Phase II (KMG-II): from individual species to whole genera.</title>
        <authorList>
            <person name="Goeker M."/>
        </authorList>
    </citation>
    <scope>NUCLEOTIDE SEQUENCE [LARGE SCALE GENOMIC DNA]</scope>
    <source>
        <strain evidence="5 6">DSM 22214</strain>
    </source>
</reference>
<protein>
    <submittedName>
        <fullName evidence="5">FG-GAP repeat protein</fullName>
    </submittedName>
</protein>
<comment type="caution">
    <text evidence="5">The sequence shown here is derived from an EMBL/GenBank/DDBJ whole genome shotgun (WGS) entry which is preliminary data.</text>
</comment>
<proteinExistence type="predicted"/>
<keyword evidence="3" id="KW-0325">Glycoprotein</keyword>
<feature type="chain" id="PRO_5016323010" evidence="4">
    <location>
        <begin position="20"/>
        <end position="515"/>
    </location>
</feature>
<evidence type="ECO:0000313" key="5">
    <source>
        <dbReference type="EMBL" id="PWK27908.1"/>
    </source>
</evidence>
<dbReference type="SMART" id="SM00191">
    <property type="entry name" value="Int_alpha"/>
    <property type="match status" value="3"/>
</dbReference>
<dbReference type="AlphaFoldDB" id="A0A316EBR7"/>
<keyword evidence="6" id="KW-1185">Reference proteome</keyword>
<accession>A0A316EBR7</accession>
<evidence type="ECO:0000313" key="6">
    <source>
        <dbReference type="Proteomes" id="UP000245489"/>
    </source>
</evidence>
<feature type="signal peptide" evidence="4">
    <location>
        <begin position="1"/>
        <end position="19"/>
    </location>
</feature>
<name>A0A316EBR7_9BACT</name>
<evidence type="ECO:0000256" key="2">
    <source>
        <dbReference type="ARBA" id="ARBA00022737"/>
    </source>
</evidence>
<dbReference type="InterPro" id="IPR013517">
    <property type="entry name" value="FG-GAP"/>
</dbReference>
<dbReference type="EMBL" id="QGGO01000005">
    <property type="protein sequence ID" value="PWK27908.1"/>
    <property type="molecule type" value="Genomic_DNA"/>
</dbReference>
<dbReference type="PANTHER" id="PTHR36220">
    <property type="entry name" value="UNNAMED PRODUCT"/>
    <property type="match status" value="1"/>
</dbReference>
<evidence type="ECO:0000256" key="4">
    <source>
        <dbReference type="SAM" id="SignalP"/>
    </source>
</evidence>
<evidence type="ECO:0000256" key="3">
    <source>
        <dbReference type="ARBA" id="ARBA00023180"/>
    </source>
</evidence>
<dbReference type="Pfam" id="PF14312">
    <property type="entry name" value="FG-GAP_2"/>
    <property type="match status" value="1"/>
</dbReference>
<dbReference type="RefSeq" id="WP_109742073.1">
    <property type="nucleotide sequence ID" value="NZ_QGGO01000005.1"/>
</dbReference>
<dbReference type="InterPro" id="IPR028994">
    <property type="entry name" value="Integrin_alpha_N"/>
</dbReference>
<gene>
    <name evidence="5" type="ORF">LV89_01315</name>
</gene>
<sequence length="515" mass="54126">MKSFILLLISLSIIFSAKAQIAIGGGSPNASAVFQLNSTTKGFVPPRMTTGQRLAIVSPIDGLMVFDTSTDSFWFFNTNKWNQLANQASSVYKQPTDRTDQNGAAGDRTGTAISLGGTNGTLGIVGAPGDNSGRGTMYRLRFMRNNLWSFDANTPNTVLAGDGFGNAVAVDKINTSEAFIVGSSLDDSTNVNSGSAYIFDDYSFKQKIVAGDAAGKAANAHFGRSVDINGKNIDDNTGKGYVVVGASGANSGRGEIYIYKYNPNTLQWNLDANLVDPNGLAGDSLGLSVSLYYDVNVDEVWAFAGAPYDDEISKTNVGSVLVYRKALGSSTWVNVAKIVPTDGLDNELFGYSVGNCFECQKVIAGSPGRTTGIGRVSDLTLSSIVGNVANFTVTTIPNSGNGGGNGSLGMGFTQSIMKGSDCNNIYLTLGSGLSGIVPGGSTGNSFGYARLLKFNGTNWNTEISEITDPNPKQGYGYGRAVSINTKSNTIFIGAPLQKVDGNANQGKIQIVKFEQ</sequence>
<dbReference type="PANTHER" id="PTHR36220:SF1">
    <property type="entry name" value="GAMMA TUBULIN COMPLEX COMPONENT C-TERMINAL DOMAIN-CONTAINING PROTEIN"/>
    <property type="match status" value="1"/>
</dbReference>
<keyword evidence="1 4" id="KW-0732">Signal</keyword>
<dbReference type="OrthoDB" id="964745at2"/>
<dbReference type="Proteomes" id="UP000245489">
    <property type="component" value="Unassembled WGS sequence"/>
</dbReference>
<evidence type="ECO:0000256" key="1">
    <source>
        <dbReference type="ARBA" id="ARBA00022729"/>
    </source>
</evidence>